<sequence length="112" mass="13616">MDNQKYLGFEAADFLLDEDFMAWRKRPSAEAEGRWETWLLLYPEKRGEVEQAIELFETLRIAPVFSPEVVLLEREWTRLRRRIRRDRLLRPKDVAAWVKRKWWIAVKILSIT</sequence>
<dbReference type="EMBL" id="BAABEY010000036">
    <property type="protein sequence ID" value="GAA4447400.1"/>
    <property type="molecule type" value="Genomic_DNA"/>
</dbReference>
<reference evidence="2" key="1">
    <citation type="journal article" date="2019" name="Int. J. Syst. Evol. Microbiol.">
        <title>The Global Catalogue of Microorganisms (GCM) 10K type strain sequencing project: providing services to taxonomists for standard genome sequencing and annotation.</title>
        <authorList>
            <consortium name="The Broad Institute Genomics Platform"/>
            <consortium name="The Broad Institute Genome Sequencing Center for Infectious Disease"/>
            <person name="Wu L."/>
            <person name="Ma J."/>
        </authorList>
    </citation>
    <scope>NUCLEOTIDE SEQUENCE [LARGE SCALE GENOMIC DNA]</scope>
    <source>
        <strain evidence="2">JCM 31920</strain>
    </source>
</reference>
<accession>A0ABP8MC21</accession>
<name>A0ABP8MC21_9BACT</name>
<gene>
    <name evidence="1" type="ORF">GCM10023091_42210</name>
</gene>
<proteinExistence type="predicted"/>
<evidence type="ECO:0000313" key="2">
    <source>
        <dbReference type="Proteomes" id="UP001501508"/>
    </source>
</evidence>
<dbReference type="RefSeq" id="WP_345032917.1">
    <property type="nucleotide sequence ID" value="NZ_BAABEY010000036.1"/>
</dbReference>
<dbReference type="Proteomes" id="UP001501508">
    <property type="component" value="Unassembled WGS sequence"/>
</dbReference>
<evidence type="ECO:0000313" key="1">
    <source>
        <dbReference type="EMBL" id="GAA4447400.1"/>
    </source>
</evidence>
<keyword evidence="2" id="KW-1185">Reference proteome</keyword>
<protein>
    <submittedName>
        <fullName evidence="1">Uncharacterized protein</fullName>
    </submittedName>
</protein>
<organism evidence="1 2">
    <name type="scientific">Ravibacter arvi</name>
    <dbReference type="NCBI Taxonomy" id="2051041"/>
    <lineage>
        <taxon>Bacteria</taxon>
        <taxon>Pseudomonadati</taxon>
        <taxon>Bacteroidota</taxon>
        <taxon>Cytophagia</taxon>
        <taxon>Cytophagales</taxon>
        <taxon>Spirosomataceae</taxon>
        <taxon>Ravibacter</taxon>
    </lineage>
</organism>
<comment type="caution">
    <text evidence="1">The sequence shown here is derived from an EMBL/GenBank/DDBJ whole genome shotgun (WGS) entry which is preliminary data.</text>
</comment>